<reference evidence="3 4" key="1">
    <citation type="submission" date="2015-03" db="EMBL/GenBank/DDBJ databases">
        <title>Draft Genome Sequence of Burkholderia andropogonis type strain ICMP2807, isolated from Sorghum bicolor.</title>
        <authorList>
            <person name="Lopes-Santos L."/>
            <person name="Castro D.B."/>
            <person name="Ottoboni L.M."/>
            <person name="Park D."/>
            <person name="Weirc B.S."/>
            <person name="Destefano S.A."/>
        </authorList>
    </citation>
    <scope>NUCLEOTIDE SEQUENCE [LARGE SCALE GENOMIC DNA]</scope>
    <source>
        <strain evidence="3 4">ICMP2807</strain>
    </source>
</reference>
<evidence type="ECO:0000313" key="3">
    <source>
        <dbReference type="EMBL" id="KKB60796.1"/>
    </source>
</evidence>
<dbReference type="Gene3D" id="3.30.2290.10">
    <property type="entry name" value="PmbA/TldD superfamily"/>
    <property type="match status" value="1"/>
</dbReference>
<name>A0A0F5JSH8_9BURK</name>
<dbReference type="InterPro" id="IPR036059">
    <property type="entry name" value="TldD/PmbA_sf"/>
</dbReference>
<comment type="caution">
    <text evidence="3">The sequence shown here is derived from an EMBL/GenBank/DDBJ whole genome shotgun (WGS) entry which is preliminary data.</text>
</comment>
<evidence type="ECO:0000313" key="4">
    <source>
        <dbReference type="Proteomes" id="UP000033618"/>
    </source>
</evidence>
<organism evidence="3 4">
    <name type="scientific">Robbsia andropogonis</name>
    <dbReference type="NCBI Taxonomy" id="28092"/>
    <lineage>
        <taxon>Bacteria</taxon>
        <taxon>Pseudomonadati</taxon>
        <taxon>Pseudomonadota</taxon>
        <taxon>Betaproteobacteria</taxon>
        <taxon>Burkholderiales</taxon>
        <taxon>Burkholderiaceae</taxon>
        <taxon>Robbsia</taxon>
    </lineage>
</organism>
<dbReference type="EMBL" id="LAQU01000202">
    <property type="protein sequence ID" value="KKB60796.1"/>
    <property type="molecule type" value="Genomic_DNA"/>
</dbReference>
<dbReference type="Pfam" id="PF01523">
    <property type="entry name" value="PmbA_TldD_1st"/>
    <property type="match status" value="1"/>
</dbReference>
<sequence length="106" mass="10778">MQTSAVDVTATDADAGDIAALALELAGVNGAGDAKVEVFRTESRSVTVRSGVTAERKFQMVSEAAITVYRDGRSASTSTSDLSRSGLDAAIAAALQIAAVTARDEA</sequence>
<comment type="similarity">
    <text evidence="1">Belongs to the peptidase U62 family.</text>
</comment>
<keyword evidence="4" id="KW-1185">Reference proteome</keyword>
<protein>
    <submittedName>
        <fullName evidence="3">Peptidase U62</fullName>
    </submittedName>
</protein>
<proteinExistence type="inferred from homology"/>
<accession>A0A0F5JSH8</accession>
<dbReference type="SUPFAM" id="SSF111283">
    <property type="entry name" value="Putative modulator of DNA gyrase, PmbA/TldD"/>
    <property type="match status" value="1"/>
</dbReference>
<evidence type="ECO:0000259" key="2">
    <source>
        <dbReference type="Pfam" id="PF01523"/>
    </source>
</evidence>
<dbReference type="Proteomes" id="UP000033618">
    <property type="component" value="Unassembled WGS sequence"/>
</dbReference>
<gene>
    <name evidence="3" type="ORF">WM40_27130</name>
</gene>
<dbReference type="RefSeq" id="WP_330218185.1">
    <property type="nucleotide sequence ID" value="NZ_LAQU01000202.1"/>
</dbReference>
<dbReference type="GO" id="GO:0006508">
    <property type="term" value="P:proteolysis"/>
    <property type="evidence" value="ECO:0007669"/>
    <property type="project" value="InterPro"/>
</dbReference>
<dbReference type="AlphaFoldDB" id="A0A0F5JSH8"/>
<dbReference type="GO" id="GO:0008237">
    <property type="term" value="F:metallopeptidase activity"/>
    <property type="evidence" value="ECO:0007669"/>
    <property type="project" value="InterPro"/>
</dbReference>
<evidence type="ECO:0000256" key="1">
    <source>
        <dbReference type="ARBA" id="ARBA00005836"/>
    </source>
</evidence>
<dbReference type="InterPro" id="IPR035068">
    <property type="entry name" value="TldD/PmbA_N"/>
</dbReference>
<feature type="domain" description="Metalloprotease TldD/E N-terminal" evidence="2">
    <location>
        <begin position="38"/>
        <end position="98"/>
    </location>
</feature>
<feature type="non-terminal residue" evidence="3">
    <location>
        <position position="106"/>
    </location>
</feature>
<dbReference type="InterPro" id="IPR002510">
    <property type="entry name" value="Metalloprtase-TldD/E_N"/>
</dbReference>